<dbReference type="InterPro" id="IPR016181">
    <property type="entry name" value="Acyl_CoA_acyltransferase"/>
</dbReference>
<dbReference type="InterPro" id="IPR000182">
    <property type="entry name" value="GNAT_dom"/>
</dbReference>
<sequence length="149" mass="17201">MQPVEIKLIDNEDFDIWLPLWKAYQRFYEVDIEQSVTLMTWARFLDPLEPVHAALAMAGEKALGLAHSIYHRSTWTTGDHCYLQDLFVANDARGSGIGRALIEHVYADARHRGASRVYWTTHESNHSAMRLYESIAVRSGFIQYRKVFA</sequence>
<evidence type="ECO:0000313" key="5">
    <source>
        <dbReference type="Proteomes" id="UP000294215"/>
    </source>
</evidence>
<organism evidence="4 5">
    <name type="scientific">Rhizobium ruizarguesonis</name>
    <dbReference type="NCBI Taxonomy" id="2081791"/>
    <lineage>
        <taxon>Bacteria</taxon>
        <taxon>Pseudomonadati</taxon>
        <taxon>Pseudomonadota</taxon>
        <taxon>Alphaproteobacteria</taxon>
        <taxon>Hyphomicrobiales</taxon>
        <taxon>Rhizobiaceae</taxon>
        <taxon>Rhizobium/Agrobacterium group</taxon>
        <taxon>Rhizobium</taxon>
    </lineage>
</organism>
<dbReference type="Pfam" id="PF00583">
    <property type="entry name" value="Acetyltransf_1"/>
    <property type="match status" value="1"/>
</dbReference>
<dbReference type="GO" id="GO:0008080">
    <property type="term" value="F:N-acetyltransferase activity"/>
    <property type="evidence" value="ECO:0007669"/>
    <property type="project" value="TreeGrafter"/>
</dbReference>
<keyword evidence="1" id="KW-0808">Transferase</keyword>
<gene>
    <name evidence="4" type="ORF">ELH40_38805</name>
</gene>
<dbReference type="InterPro" id="IPR051016">
    <property type="entry name" value="Diverse_Substrate_AcTransf"/>
</dbReference>
<name>A0AB38HRB7_9HYPH</name>
<dbReference type="PANTHER" id="PTHR10545:SF42">
    <property type="entry name" value="ACETYLTRANSFERASE"/>
    <property type="match status" value="1"/>
</dbReference>
<feature type="domain" description="N-acetyltransferase" evidence="3">
    <location>
        <begin position="4"/>
        <end position="149"/>
    </location>
</feature>
<accession>A0AB38HRB7</accession>
<keyword evidence="2" id="KW-0012">Acyltransferase</keyword>
<evidence type="ECO:0000256" key="1">
    <source>
        <dbReference type="ARBA" id="ARBA00022679"/>
    </source>
</evidence>
<comment type="caution">
    <text evidence="4">The sequence shown here is derived from an EMBL/GenBank/DDBJ whole genome shotgun (WGS) entry which is preliminary data.</text>
</comment>
<dbReference type="EMBL" id="SIMR01000012">
    <property type="protein sequence ID" value="TBC01362.1"/>
    <property type="molecule type" value="Genomic_DNA"/>
</dbReference>
<evidence type="ECO:0000259" key="3">
    <source>
        <dbReference type="PROSITE" id="PS51186"/>
    </source>
</evidence>
<evidence type="ECO:0000313" key="4">
    <source>
        <dbReference type="EMBL" id="TBC01362.1"/>
    </source>
</evidence>
<dbReference type="Proteomes" id="UP000294215">
    <property type="component" value="Unassembled WGS sequence"/>
</dbReference>
<evidence type="ECO:0000256" key="2">
    <source>
        <dbReference type="ARBA" id="ARBA00023315"/>
    </source>
</evidence>
<dbReference type="AlphaFoldDB" id="A0AB38HRB7"/>
<dbReference type="PROSITE" id="PS51186">
    <property type="entry name" value="GNAT"/>
    <property type="match status" value="1"/>
</dbReference>
<dbReference type="Gene3D" id="3.40.630.30">
    <property type="match status" value="1"/>
</dbReference>
<reference evidence="4 5" key="1">
    <citation type="submission" date="2019-02" db="EMBL/GenBank/DDBJ databases">
        <title>The genomic architecture of introgression among sibling species of bacteria.</title>
        <authorList>
            <person name="Cavassim M.I.A."/>
            <person name="Moeskjaer S."/>
            <person name="Moslemi C."/>
            <person name="Fields B."/>
            <person name="Bachmann A."/>
            <person name="Vilhjalmsson B."/>
            <person name="Schierup M.H."/>
            <person name="Young J.P.W."/>
            <person name="Andersen S.U."/>
        </authorList>
    </citation>
    <scope>NUCLEOTIDE SEQUENCE [LARGE SCALE GENOMIC DNA]</scope>
    <source>
        <strain evidence="4 5">SM92</strain>
    </source>
</reference>
<dbReference type="CDD" id="cd04301">
    <property type="entry name" value="NAT_SF"/>
    <property type="match status" value="1"/>
</dbReference>
<dbReference type="PANTHER" id="PTHR10545">
    <property type="entry name" value="DIAMINE N-ACETYLTRANSFERASE"/>
    <property type="match status" value="1"/>
</dbReference>
<proteinExistence type="predicted"/>
<dbReference type="SUPFAM" id="SSF55729">
    <property type="entry name" value="Acyl-CoA N-acyltransferases (Nat)"/>
    <property type="match status" value="1"/>
</dbReference>
<protein>
    <submittedName>
        <fullName evidence="4">GNAT family N-acetyltransferase</fullName>
    </submittedName>
</protein>
<dbReference type="RefSeq" id="WP_130817827.1">
    <property type="nucleotide sequence ID" value="NZ_SIMR01000012.1"/>
</dbReference>